<evidence type="ECO:0000313" key="2">
    <source>
        <dbReference type="Proteomes" id="UP001341840"/>
    </source>
</evidence>
<accession>A0ABU6SZD1</accession>
<keyword evidence="2" id="KW-1185">Reference proteome</keyword>
<name>A0ABU6SZD1_9FABA</name>
<dbReference type="Proteomes" id="UP001341840">
    <property type="component" value="Unassembled WGS sequence"/>
</dbReference>
<reference evidence="1 2" key="1">
    <citation type="journal article" date="2023" name="Plants (Basel)">
        <title>Bridging the Gap: Combining Genomics and Transcriptomics Approaches to Understand Stylosanthes scabra, an Orphan Legume from the Brazilian Caatinga.</title>
        <authorList>
            <person name="Ferreira-Neto J.R.C."/>
            <person name="da Silva M.D."/>
            <person name="Binneck E."/>
            <person name="de Melo N.F."/>
            <person name="da Silva R.H."/>
            <person name="de Melo A.L.T.M."/>
            <person name="Pandolfi V."/>
            <person name="Bustamante F.O."/>
            <person name="Brasileiro-Vidal A.C."/>
            <person name="Benko-Iseppon A.M."/>
        </authorList>
    </citation>
    <scope>NUCLEOTIDE SEQUENCE [LARGE SCALE GENOMIC DNA]</scope>
    <source>
        <tissue evidence="1">Leaves</tissue>
    </source>
</reference>
<evidence type="ECO:0000313" key="1">
    <source>
        <dbReference type="EMBL" id="MED6141078.1"/>
    </source>
</evidence>
<protein>
    <submittedName>
        <fullName evidence="1">Uncharacterized protein</fullName>
    </submittedName>
</protein>
<proteinExistence type="predicted"/>
<organism evidence="1 2">
    <name type="scientific">Stylosanthes scabra</name>
    <dbReference type="NCBI Taxonomy" id="79078"/>
    <lineage>
        <taxon>Eukaryota</taxon>
        <taxon>Viridiplantae</taxon>
        <taxon>Streptophyta</taxon>
        <taxon>Embryophyta</taxon>
        <taxon>Tracheophyta</taxon>
        <taxon>Spermatophyta</taxon>
        <taxon>Magnoliopsida</taxon>
        <taxon>eudicotyledons</taxon>
        <taxon>Gunneridae</taxon>
        <taxon>Pentapetalae</taxon>
        <taxon>rosids</taxon>
        <taxon>fabids</taxon>
        <taxon>Fabales</taxon>
        <taxon>Fabaceae</taxon>
        <taxon>Papilionoideae</taxon>
        <taxon>50 kb inversion clade</taxon>
        <taxon>dalbergioids sensu lato</taxon>
        <taxon>Dalbergieae</taxon>
        <taxon>Pterocarpus clade</taxon>
        <taxon>Stylosanthes</taxon>
    </lineage>
</organism>
<dbReference type="EMBL" id="JASCZI010063127">
    <property type="protein sequence ID" value="MED6141078.1"/>
    <property type="molecule type" value="Genomic_DNA"/>
</dbReference>
<gene>
    <name evidence="1" type="ORF">PIB30_099781</name>
</gene>
<comment type="caution">
    <text evidence="1">The sequence shown here is derived from an EMBL/GenBank/DDBJ whole genome shotgun (WGS) entry which is preliminary data.</text>
</comment>
<sequence>MFRSLSAQYALCSNSRGRWQVMPEILAEFRTLHWQVHRIVSSNKILGLDLVNHVWAKFGTWSKRGLVLVRKAWDKLIEILGLALCCHACHVWLEKNVKETWLWEKVVKLWWKVSHLDLELAKLGELGLVMGESRLIFGASQP</sequence>